<feature type="chain" id="PRO_5012472048" evidence="1">
    <location>
        <begin position="17"/>
        <end position="81"/>
    </location>
</feature>
<accession>A0A2A3EGF4</accession>
<dbReference type="InterPro" id="IPR006170">
    <property type="entry name" value="PBP/GOBP"/>
</dbReference>
<organism evidence="2 3">
    <name type="scientific">Apis cerana cerana</name>
    <name type="common">Oriental honeybee</name>
    <dbReference type="NCBI Taxonomy" id="94128"/>
    <lineage>
        <taxon>Eukaryota</taxon>
        <taxon>Metazoa</taxon>
        <taxon>Ecdysozoa</taxon>
        <taxon>Arthropoda</taxon>
        <taxon>Hexapoda</taxon>
        <taxon>Insecta</taxon>
        <taxon>Pterygota</taxon>
        <taxon>Neoptera</taxon>
        <taxon>Endopterygota</taxon>
        <taxon>Hymenoptera</taxon>
        <taxon>Apocrita</taxon>
        <taxon>Aculeata</taxon>
        <taxon>Apoidea</taxon>
        <taxon>Anthophila</taxon>
        <taxon>Apidae</taxon>
        <taxon>Apis</taxon>
    </lineage>
</organism>
<dbReference type="Proteomes" id="UP000242457">
    <property type="component" value="Unassembled WGS sequence"/>
</dbReference>
<dbReference type="AlphaFoldDB" id="A0A2A3EGF4"/>
<reference evidence="2 3" key="1">
    <citation type="submission" date="2014-07" db="EMBL/GenBank/DDBJ databases">
        <title>Genomic and transcriptomic analysis on Apis cerana provide comprehensive insights into honey bee biology.</title>
        <authorList>
            <person name="Diao Q."/>
            <person name="Sun L."/>
            <person name="Zheng H."/>
            <person name="Zheng H."/>
            <person name="Xu S."/>
            <person name="Wang S."/>
            <person name="Zeng Z."/>
            <person name="Hu F."/>
            <person name="Su S."/>
            <person name="Wu J."/>
        </authorList>
    </citation>
    <scope>NUCLEOTIDE SEQUENCE [LARGE SCALE GENOMIC DNA]</scope>
    <source>
        <tissue evidence="2">Pupae without intestine</tissue>
    </source>
</reference>
<dbReference type="OrthoDB" id="7665616at2759"/>
<dbReference type="SUPFAM" id="SSF47565">
    <property type="entry name" value="Insect pheromone/odorant-binding proteins"/>
    <property type="match status" value="1"/>
</dbReference>
<dbReference type="Gene3D" id="1.10.238.20">
    <property type="entry name" value="Pheromone/general odorant binding protein domain"/>
    <property type="match status" value="1"/>
</dbReference>
<dbReference type="Pfam" id="PF01395">
    <property type="entry name" value="PBP_GOBP"/>
    <property type="match status" value="1"/>
</dbReference>
<dbReference type="EMBL" id="KZ288266">
    <property type="protein sequence ID" value="PBC30236.1"/>
    <property type="molecule type" value="Genomic_DNA"/>
</dbReference>
<evidence type="ECO:0000313" key="2">
    <source>
        <dbReference type="EMBL" id="PBC30236.1"/>
    </source>
</evidence>
<keyword evidence="3" id="KW-1185">Reference proteome</keyword>
<evidence type="ECO:0000313" key="3">
    <source>
        <dbReference type="Proteomes" id="UP000242457"/>
    </source>
</evidence>
<sequence length="81" mass="9241">MKTIVVIFAFCICVNAMTIEELKTKLYDEQEACKAESGIDEQKADNVNSEVDFDVEDEKVQLYSKCLIRKFNSVSINNKVI</sequence>
<dbReference type="GO" id="GO:0005549">
    <property type="term" value="F:odorant binding"/>
    <property type="evidence" value="ECO:0007669"/>
    <property type="project" value="InterPro"/>
</dbReference>
<proteinExistence type="predicted"/>
<feature type="signal peptide" evidence="1">
    <location>
        <begin position="1"/>
        <end position="16"/>
    </location>
</feature>
<evidence type="ECO:0000256" key="1">
    <source>
        <dbReference type="SAM" id="SignalP"/>
    </source>
</evidence>
<keyword evidence="1" id="KW-0732">Signal</keyword>
<gene>
    <name evidence="2" type="ORF">APICC_09870</name>
</gene>
<dbReference type="InterPro" id="IPR036728">
    <property type="entry name" value="PBP_GOBP_sf"/>
</dbReference>
<name>A0A2A3EGF4_APICC</name>
<protein>
    <submittedName>
        <fullName evidence="2">Uncharacterized protein</fullName>
    </submittedName>
</protein>